<evidence type="ECO:0000313" key="1">
    <source>
        <dbReference type="EMBL" id="MFD1342880.1"/>
    </source>
</evidence>
<organism evidence="1 2">
    <name type="scientific">Litorisediminicola beolgyonensis</name>
    <dbReference type="NCBI Taxonomy" id="1173614"/>
    <lineage>
        <taxon>Bacteria</taxon>
        <taxon>Pseudomonadati</taxon>
        <taxon>Pseudomonadota</taxon>
        <taxon>Alphaproteobacteria</taxon>
        <taxon>Rhodobacterales</taxon>
        <taxon>Paracoccaceae</taxon>
        <taxon>Litorisediminicola</taxon>
    </lineage>
</organism>
<dbReference type="EMBL" id="JBHTMU010000016">
    <property type="protein sequence ID" value="MFD1342880.1"/>
    <property type="molecule type" value="Genomic_DNA"/>
</dbReference>
<protein>
    <recommendedName>
        <fullName evidence="3">Phage tail assembly chaperone</fullName>
    </recommendedName>
</protein>
<proteinExistence type="predicted"/>
<comment type="caution">
    <text evidence="1">The sequence shown here is derived from an EMBL/GenBank/DDBJ whole genome shotgun (WGS) entry which is preliminary data.</text>
</comment>
<dbReference type="RefSeq" id="WP_386803336.1">
    <property type="nucleotide sequence ID" value="NZ_JBHTMU010000016.1"/>
</dbReference>
<accession>A0ABW3ZJF6</accession>
<gene>
    <name evidence="1" type="ORF">ACFQ4E_10650</name>
</gene>
<evidence type="ECO:0008006" key="3">
    <source>
        <dbReference type="Google" id="ProtNLM"/>
    </source>
</evidence>
<keyword evidence="2" id="KW-1185">Reference proteome</keyword>
<reference evidence="2" key="1">
    <citation type="journal article" date="2019" name="Int. J. Syst. Evol. Microbiol.">
        <title>The Global Catalogue of Microorganisms (GCM) 10K type strain sequencing project: providing services to taxonomists for standard genome sequencing and annotation.</title>
        <authorList>
            <consortium name="The Broad Institute Genomics Platform"/>
            <consortium name="The Broad Institute Genome Sequencing Center for Infectious Disease"/>
            <person name="Wu L."/>
            <person name="Ma J."/>
        </authorList>
    </citation>
    <scope>NUCLEOTIDE SEQUENCE [LARGE SCALE GENOMIC DNA]</scope>
    <source>
        <strain evidence="2">CCUG 62953</strain>
    </source>
</reference>
<sequence>MFKVLSQPTFSHQVRVMVPVDGGHEEQTFRATFRVLTESEAKKHDAKTGPGIRSFLRTAIVKLDELVGEDGKELSYSDQLKDRLLDMPYVRIALLQTYSDAVSKAATGN</sequence>
<evidence type="ECO:0000313" key="2">
    <source>
        <dbReference type="Proteomes" id="UP001597135"/>
    </source>
</evidence>
<dbReference type="Proteomes" id="UP001597135">
    <property type="component" value="Unassembled WGS sequence"/>
</dbReference>
<name>A0ABW3ZJF6_9RHOB</name>